<dbReference type="InterPro" id="IPR018392">
    <property type="entry name" value="LysM"/>
</dbReference>
<proteinExistence type="predicted"/>
<dbReference type="PANTHER" id="PTHR20932:SF8">
    <property type="entry name" value="LD22649P"/>
    <property type="match status" value="1"/>
</dbReference>
<feature type="compositionally biased region" description="Basic residues" evidence="1">
    <location>
        <begin position="11"/>
        <end position="27"/>
    </location>
</feature>
<evidence type="ECO:0000256" key="1">
    <source>
        <dbReference type="SAM" id="MobiDB-lite"/>
    </source>
</evidence>
<dbReference type="Pfam" id="PF01476">
    <property type="entry name" value="LysM"/>
    <property type="match status" value="1"/>
</dbReference>
<protein>
    <recommendedName>
        <fullName evidence="2">LysM domain-containing protein</fullName>
    </recommendedName>
</protein>
<dbReference type="SUPFAM" id="SSF54106">
    <property type="entry name" value="LysM domain"/>
    <property type="match status" value="1"/>
</dbReference>
<dbReference type="CDD" id="cd00118">
    <property type="entry name" value="LysM"/>
    <property type="match status" value="1"/>
</dbReference>
<organism evidence="3 4">
    <name type="scientific">Orbilia ellipsospora</name>
    <dbReference type="NCBI Taxonomy" id="2528407"/>
    <lineage>
        <taxon>Eukaryota</taxon>
        <taxon>Fungi</taxon>
        <taxon>Dikarya</taxon>
        <taxon>Ascomycota</taxon>
        <taxon>Pezizomycotina</taxon>
        <taxon>Orbiliomycetes</taxon>
        <taxon>Orbiliales</taxon>
        <taxon>Orbiliaceae</taxon>
        <taxon>Orbilia</taxon>
    </lineage>
</organism>
<accession>A0AAV9X1W9</accession>
<gene>
    <name evidence="3" type="ORF">TWF694_002774</name>
</gene>
<dbReference type="AlphaFoldDB" id="A0AAV9X1W9"/>
<evidence type="ECO:0000259" key="2">
    <source>
        <dbReference type="Pfam" id="PF01476"/>
    </source>
</evidence>
<reference evidence="3 4" key="1">
    <citation type="submission" date="2019-10" db="EMBL/GenBank/DDBJ databases">
        <authorList>
            <person name="Palmer J.M."/>
        </authorList>
    </citation>
    <scope>NUCLEOTIDE SEQUENCE [LARGE SCALE GENOMIC DNA]</scope>
    <source>
        <strain evidence="3 4">TWF694</strain>
    </source>
</reference>
<keyword evidence="4" id="KW-1185">Reference proteome</keyword>
<sequence length="371" mass="41415">MASEEMIISRRQNHNRGKPRSHTHHTSRYLNKSSEESEWGPSGTPVILEEQKKQRLRAALLADNKSSVATTATRHDLWKRRSSISVDAEPSKDSRENEDVLVYVHKVQPTDTLAGVLLIYDIEPAALRKANRLWPNDSIQMRSRLYLPVCDCAVKGVPILPQVEYSMDDTISEDRKGKAASHSRMAAESTISRPELLPSDRHHSFIQIDPIGVVEIVRLARPKLSHFPPATVEPPAASGPRIPDISNDIMLRGHTRLGNDATTDALESLEVIGAAIEGFVRRVAASARTNWVNKTTNDFIELTSHINKRPNPTHSKGSAFSRAHANNNRRNDDDDGILSSFATTNSLALQADNLEMPRNRRLSKRTDTSDR</sequence>
<evidence type="ECO:0000313" key="4">
    <source>
        <dbReference type="Proteomes" id="UP001365542"/>
    </source>
</evidence>
<dbReference type="EMBL" id="JAVHJO010000012">
    <property type="protein sequence ID" value="KAK6531589.1"/>
    <property type="molecule type" value="Genomic_DNA"/>
</dbReference>
<dbReference type="Gene3D" id="3.10.350.10">
    <property type="entry name" value="LysM domain"/>
    <property type="match status" value="1"/>
</dbReference>
<name>A0AAV9X1W9_9PEZI</name>
<evidence type="ECO:0000313" key="3">
    <source>
        <dbReference type="EMBL" id="KAK6531589.1"/>
    </source>
</evidence>
<feature type="region of interest" description="Disordered" evidence="1">
    <location>
        <begin position="306"/>
        <end position="339"/>
    </location>
</feature>
<comment type="caution">
    <text evidence="3">The sequence shown here is derived from an EMBL/GenBank/DDBJ whole genome shotgun (WGS) entry which is preliminary data.</text>
</comment>
<feature type="region of interest" description="Disordered" evidence="1">
    <location>
        <begin position="1"/>
        <end position="44"/>
    </location>
</feature>
<dbReference type="InterPro" id="IPR045030">
    <property type="entry name" value="LYSM1-4"/>
</dbReference>
<dbReference type="PANTHER" id="PTHR20932">
    <property type="entry name" value="LYSM AND PUTATIVE PEPTIDOGLYCAN-BINDING DOMAIN-CONTAINING PROTEIN"/>
    <property type="match status" value="1"/>
</dbReference>
<dbReference type="Proteomes" id="UP001365542">
    <property type="component" value="Unassembled WGS sequence"/>
</dbReference>
<feature type="domain" description="LysM" evidence="2">
    <location>
        <begin position="105"/>
        <end position="148"/>
    </location>
</feature>
<dbReference type="InterPro" id="IPR036779">
    <property type="entry name" value="LysM_dom_sf"/>
</dbReference>